<feature type="domain" description="UspA" evidence="2">
    <location>
        <begin position="1"/>
        <end position="142"/>
    </location>
</feature>
<comment type="similarity">
    <text evidence="1">Belongs to the universal stress protein A family.</text>
</comment>
<dbReference type="GeneID" id="24804113"/>
<dbReference type="InterPro" id="IPR006015">
    <property type="entry name" value="Universal_stress_UspA"/>
</dbReference>
<proteinExistence type="inferred from homology"/>
<dbReference type="RefSeq" id="WP_048095896.1">
    <property type="nucleotide sequence ID" value="NZ_CP011267.1"/>
</dbReference>
<evidence type="ECO:0000259" key="2">
    <source>
        <dbReference type="Pfam" id="PF00582"/>
    </source>
</evidence>
<dbReference type="InterPro" id="IPR006016">
    <property type="entry name" value="UspA"/>
</dbReference>
<dbReference type="EMBL" id="CP011267">
    <property type="protein sequence ID" value="AKG91169.1"/>
    <property type="molecule type" value="Genomic_DNA"/>
</dbReference>
<gene>
    <name evidence="3" type="ORF">GAH_01543</name>
</gene>
<evidence type="ECO:0000313" key="3">
    <source>
        <dbReference type="EMBL" id="AKG91169.1"/>
    </source>
</evidence>
<dbReference type="CDD" id="cd23659">
    <property type="entry name" value="USP_At3g01520-like"/>
    <property type="match status" value="1"/>
</dbReference>
<dbReference type="KEGG" id="gah:GAH_01543"/>
<evidence type="ECO:0000313" key="4">
    <source>
        <dbReference type="Proteomes" id="UP000034723"/>
    </source>
</evidence>
<dbReference type="PANTHER" id="PTHR46268">
    <property type="entry name" value="STRESS RESPONSE PROTEIN NHAX"/>
    <property type="match status" value="1"/>
</dbReference>
<evidence type="ECO:0000256" key="1">
    <source>
        <dbReference type="ARBA" id="ARBA00008791"/>
    </source>
</evidence>
<name>A0A0F7IGU3_9EURY</name>
<dbReference type="HOGENOM" id="CLU_049301_2_0_2"/>
<dbReference type="Gene3D" id="3.40.50.620">
    <property type="entry name" value="HUPs"/>
    <property type="match status" value="2"/>
</dbReference>
<dbReference type="InParanoid" id="A0A0F7IGU3"/>
<dbReference type="PANTHER" id="PTHR46268:SF26">
    <property type="entry name" value="UNIVERSAL STRESS PROTEIN MJ0577"/>
    <property type="match status" value="1"/>
</dbReference>
<dbReference type="InterPro" id="IPR014729">
    <property type="entry name" value="Rossmann-like_a/b/a_fold"/>
</dbReference>
<accession>A0A0F7IGU3</accession>
<dbReference type="STRING" id="113653.GAH_01543"/>
<organism evidence="3 4">
    <name type="scientific">Geoglobus ahangari</name>
    <dbReference type="NCBI Taxonomy" id="113653"/>
    <lineage>
        <taxon>Archaea</taxon>
        <taxon>Methanobacteriati</taxon>
        <taxon>Methanobacteriota</taxon>
        <taxon>Archaeoglobi</taxon>
        <taxon>Archaeoglobales</taxon>
        <taxon>Archaeoglobaceae</taxon>
        <taxon>Geoglobus</taxon>
    </lineage>
</organism>
<sequence length="285" mass="31445">MMRRVLYPTDFSKASELGISVLEELRQIGVEEVFLIHVIDLNRLIGPVSGIDIPAVLHDYEDETRQNLEKFGEKVEELGFRVKVLEPRAGEPSAVISEVAQEVGADMVTIPSHGKGLIAGMLLGSVSEGVVKRSRVPVLVIKFVVGKEGEIVRSFDRLFSRILLAYDFSESSEELVKYVKEFAVRGKADEVLLVHVIEKGNELPESRLKRLEEIEREFESSGVDVEIFIEAGTPYKEIVRVAEEKLASLVAVSATGSGLLRSLIGGTADGVVRRSKVPVFVCRRG</sequence>
<dbReference type="Pfam" id="PF00582">
    <property type="entry name" value="Usp"/>
    <property type="match status" value="2"/>
</dbReference>
<dbReference type="OrthoDB" id="50528at2157"/>
<dbReference type="PRINTS" id="PR01438">
    <property type="entry name" value="UNVRSLSTRESS"/>
</dbReference>
<dbReference type="Proteomes" id="UP000034723">
    <property type="component" value="Chromosome"/>
</dbReference>
<feature type="domain" description="UspA" evidence="2">
    <location>
        <begin position="159"/>
        <end position="283"/>
    </location>
</feature>
<protein>
    <submittedName>
        <fullName evidence="3">Universal stress protein UspA</fullName>
    </submittedName>
</protein>
<dbReference type="AlphaFoldDB" id="A0A0F7IGU3"/>
<reference evidence="3 4" key="1">
    <citation type="submission" date="2015-04" db="EMBL/GenBank/DDBJ databases">
        <title>The complete genome sequence of the hyperthermophilic, obligate iron-reducing archaeon Geoglobus ahangari strain 234T.</title>
        <authorList>
            <person name="Manzella M.P."/>
            <person name="Holmes D.E."/>
            <person name="Rocheleau J.M."/>
            <person name="Chung A."/>
            <person name="Reguera G."/>
            <person name="Kashefi K."/>
        </authorList>
    </citation>
    <scope>NUCLEOTIDE SEQUENCE [LARGE SCALE GENOMIC DNA]</scope>
    <source>
        <strain evidence="3 4">234</strain>
    </source>
</reference>
<dbReference type="CDD" id="cd00293">
    <property type="entry name" value="USP-like"/>
    <property type="match status" value="1"/>
</dbReference>
<dbReference type="SUPFAM" id="SSF52402">
    <property type="entry name" value="Adenine nucleotide alpha hydrolases-like"/>
    <property type="match status" value="2"/>
</dbReference>
<keyword evidence="4" id="KW-1185">Reference proteome</keyword>